<sequence length="106" mass="11983">MVALVPCPFNWYGGCHGIRHWDMGRRSVYGCKNAMSLSCLTSPMFGKRVLQGQVWDGRAWTPDLGDELSDHFGDLVDKSMIPEKAALFSISLLRKKIHLNVRENSM</sequence>
<gene>
    <name evidence="1" type="ORF">AVEN_140762_1</name>
</gene>
<dbReference type="Proteomes" id="UP000499080">
    <property type="component" value="Unassembled WGS sequence"/>
</dbReference>
<protein>
    <submittedName>
        <fullName evidence="1">Uncharacterized protein</fullName>
    </submittedName>
</protein>
<evidence type="ECO:0000313" key="1">
    <source>
        <dbReference type="EMBL" id="GBM35164.1"/>
    </source>
</evidence>
<organism evidence="1 2">
    <name type="scientific">Araneus ventricosus</name>
    <name type="common">Orbweaver spider</name>
    <name type="synonym">Epeira ventricosa</name>
    <dbReference type="NCBI Taxonomy" id="182803"/>
    <lineage>
        <taxon>Eukaryota</taxon>
        <taxon>Metazoa</taxon>
        <taxon>Ecdysozoa</taxon>
        <taxon>Arthropoda</taxon>
        <taxon>Chelicerata</taxon>
        <taxon>Arachnida</taxon>
        <taxon>Araneae</taxon>
        <taxon>Araneomorphae</taxon>
        <taxon>Entelegynae</taxon>
        <taxon>Araneoidea</taxon>
        <taxon>Araneidae</taxon>
        <taxon>Araneus</taxon>
    </lineage>
</organism>
<dbReference type="AlphaFoldDB" id="A0A4Y2F527"/>
<comment type="caution">
    <text evidence="1">The sequence shown here is derived from an EMBL/GenBank/DDBJ whole genome shotgun (WGS) entry which is preliminary data.</text>
</comment>
<proteinExistence type="predicted"/>
<evidence type="ECO:0000313" key="2">
    <source>
        <dbReference type="Proteomes" id="UP000499080"/>
    </source>
</evidence>
<reference evidence="1 2" key="1">
    <citation type="journal article" date="2019" name="Sci. Rep.">
        <title>Orb-weaving spider Araneus ventricosus genome elucidates the spidroin gene catalogue.</title>
        <authorList>
            <person name="Kono N."/>
            <person name="Nakamura H."/>
            <person name="Ohtoshi R."/>
            <person name="Moran D.A.P."/>
            <person name="Shinohara A."/>
            <person name="Yoshida Y."/>
            <person name="Fujiwara M."/>
            <person name="Mori M."/>
            <person name="Tomita M."/>
            <person name="Arakawa K."/>
        </authorList>
    </citation>
    <scope>NUCLEOTIDE SEQUENCE [LARGE SCALE GENOMIC DNA]</scope>
</reference>
<keyword evidence="2" id="KW-1185">Reference proteome</keyword>
<accession>A0A4Y2F527</accession>
<name>A0A4Y2F527_ARAVE</name>
<dbReference type="EMBL" id="BGPR01000777">
    <property type="protein sequence ID" value="GBM35164.1"/>
    <property type="molecule type" value="Genomic_DNA"/>
</dbReference>